<feature type="region of interest" description="Disordered" evidence="1">
    <location>
        <begin position="230"/>
        <end position="252"/>
    </location>
</feature>
<dbReference type="AlphaFoldDB" id="A0A0D0BZ38"/>
<evidence type="ECO:0000313" key="2">
    <source>
        <dbReference type="EMBL" id="KIK61121.1"/>
    </source>
</evidence>
<dbReference type="OrthoDB" id="432970at2759"/>
<dbReference type="HOGENOM" id="CLU_1102886_0_0_1"/>
<dbReference type="Proteomes" id="UP000053593">
    <property type="component" value="Unassembled WGS sequence"/>
</dbReference>
<feature type="compositionally biased region" description="Basic and acidic residues" evidence="1">
    <location>
        <begin position="204"/>
        <end position="216"/>
    </location>
</feature>
<name>A0A0D0BZ38_9AGAR</name>
<evidence type="ECO:0000256" key="1">
    <source>
        <dbReference type="SAM" id="MobiDB-lite"/>
    </source>
</evidence>
<accession>A0A0D0BZ38</accession>
<feature type="compositionally biased region" description="Basic and acidic residues" evidence="1">
    <location>
        <begin position="236"/>
        <end position="252"/>
    </location>
</feature>
<reference evidence="2 3" key="1">
    <citation type="submission" date="2014-04" db="EMBL/GenBank/DDBJ databases">
        <title>Evolutionary Origins and Diversification of the Mycorrhizal Mutualists.</title>
        <authorList>
            <consortium name="DOE Joint Genome Institute"/>
            <consortium name="Mycorrhizal Genomics Consortium"/>
            <person name="Kohler A."/>
            <person name="Kuo A."/>
            <person name="Nagy L.G."/>
            <person name="Floudas D."/>
            <person name="Copeland A."/>
            <person name="Barry K.W."/>
            <person name="Cichocki N."/>
            <person name="Veneault-Fourrey C."/>
            <person name="LaButti K."/>
            <person name="Lindquist E.A."/>
            <person name="Lipzen A."/>
            <person name="Lundell T."/>
            <person name="Morin E."/>
            <person name="Murat C."/>
            <person name="Riley R."/>
            <person name="Ohm R."/>
            <person name="Sun H."/>
            <person name="Tunlid A."/>
            <person name="Henrissat B."/>
            <person name="Grigoriev I.V."/>
            <person name="Hibbett D.S."/>
            <person name="Martin F."/>
        </authorList>
    </citation>
    <scope>NUCLEOTIDE SEQUENCE [LARGE SCALE GENOMIC DNA]</scope>
    <source>
        <strain evidence="2 3">FD-317 M1</strain>
    </source>
</reference>
<evidence type="ECO:0000313" key="3">
    <source>
        <dbReference type="Proteomes" id="UP000053593"/>
    </source>
</evidence>
<sequence>MSKVYAGLGSDKPEALLDVMSSRLALRESGGGAEEAVEYAVQDLAFSHDLYVNLDPAFGEALRRAEGYWKNAFELMLPTASSSPSSSSDTNPPADALDAPASTQLSQAALTLLLKLVLQKPDSEVAEVTQTWIRAGLFDMFDKNMGAVVRAPGAASTLICSVFPYFTQCQQSFPSLRTTNIPLHLHQRIRVQLPSRTPLPTQRRTPETKNRRRGDQIRYGAAGCCRRRFCPGGQEPTRKDERENIRRGDGSR</sequence>
<protein>
    <submittedName>
        <fullName evidence="2">Uncharacterized protein</fullName>
    </submittedName>
</protein>
<organism evidence="2 3">
    <name type="scientific">Collybiopsis luxurians FD-317 M1</name>
    <dbReference type="NCBI Taxonomy" id="944289"/>
    <lineage>
        <taxon>Eukaryota</taxon>
        <taxon>Fungi</taxon>
        <taxon>Dikarya</taxon>
        <taxon>Basidiomycota</taxon>
        <taxon>Agaricomycotina</taxon>
        <taxon>Agaricomycetes</taxon>
        <taxon>Agaricomycetidae</taxon>
        <taxon>Agaricales</taxon>
        <taxon>Marasmiineae</taxon>
        <taxon>Omphalotaceae</taxon>
        <taxon>Collybiopsis</taxon>
        <taxon>Collybiopsis luxurians</taxon>
    </lineage>
</organism>
<dbReference type="EMBL" id="KN834772">
    <property type="protein sequence ID" value="KIK61121.1"/>
    <property type="molecule type" value="Genomic_DNA"/>
</dbReference>
<keyword evidence="3" id="KW-1185">Reference proteome</keyword>
<feature type="region of interest" description="Disordered" evidence="1">
    <location>
        <begin position="195"/>
        <end position="217"/>
    </location>
</feature>
<gene>
    <name evidence="2" type="ORF">GYMLUDRAFT_589331</name>
</gene>
<proteinExistence type="predicted"/>